<dbReference type="Proteomes" id="UP000235145">
    <property type="component" value="Unassembled WGS sequence"/>
</dbReference>
<keyword evidence="2" id="KW-1185">Reference proteome</keyword>
<evidence type="ECO:0000313" key="2">
    <source>
        <dbReference type="Proteomes" id="UP000235145"/>
    </source>
</evidence>
<comment type="caution">
    <text evidence="1">The sequence shown here is derived from an EMBL/GenBank/DDBJ whole genome shotgun (WGS) entry which is preliminary data.</text>
</comment>
<dbReference type="AlphaFoldDB" id="A0A9R1UNZ1"/>
<dbReference type="PANTHER" id="PTHR34835:SF90">
    <property type="entry name" value="AMINOTRANSFERASE-LIKE PLANT MOBILE DOMAIN-CONTAINING PROTEIN"/>
    <property type="match status" value="1"/>
</dbReference>
<reference evidence="1 2" key="1">
    <citation type="journal article" date="2017" name="Nat. Commun.">
        <title>Genome assembly with in vitro proximity ligation data and whole-genome triplication in lettuce.</title>
        <authorList>
            <person name="Reyes-Chin-Wo S."/>
            <person name="Wang Z."/>
            <person name="Yang X."/>
            <person name="Kozik A."/>
            <person name="Arikit S."/>
            <person name="Song C."/>
            <person name="Xia L."/>
            <person name="Froenicke L."/>
            <person name="Lavelle D.O."/>
            <person name="Truco M.J."/>
            <person name="Xia R."/>
            <person name="Zhu S."/>
            <person name="Xu C."/>
            <person name="Xu H."/>
            <person name="Xu X."/>
            <person name="Cox K."/>
            <person name="Korf I."/>
            <person name="Meyers B.C."/>
            <person name="Michelmore R.W."/>
        </authorList>
    </citation>
    <scope>NUCLEOTIDE SEQUENCE [LARGE SCALE GENOMIC DNA]</scope>
    <source>
        <strain evidence="2">cv. Salinas</strain>
        <tissue evidence="1">Seedlings</tissue>
    </source>
</reference>
<proteinExistence type="predicted"/>
<evidence type="ECO:0000313" key="1">
    <source>
        <dbReference type="EMBL" id="KAJ0190679.1"/>
    </source>
</evidence>
<protein>
    <submittedName>
        <fullName evidence="1">Uncharacterized protein</fullName>
    </submittedName>
</protein>
<gene>
    <name evidence="1" type="ORF">LSAT_V11C800442810</name>
</gene>
<dbReference type="EMBL" id="NBSK02000008">
    <property type="protein sequence ID" value="KAJ0190679.1"/>
    <property type="molecule type" value="Genomic_DNA"/>
</dbReference>
<sequence>MELCYLSSKVSIQFKKIFFKQMGFGTLLKMKMTKAPWALSCYVVENFHLTKMKIILQEGVEIDVTRESFSKLPFQKENDKSYDLWTEQFKNKKMIILHEIKMNIVTSDNADMNFEMKFIALFINSLIKSSSAGKENTYPLKYIMNNTNINNVDWCSYLLSCLVKTKLSFDLSSLARTFFGSSTFLVAYRVHCRNSEKMKLRETYEKEILKEFGIGHLNEVFVKEDINQEPK</sequence>
<name>A0A9R1UNZ1_LACSA</name>
<dbReference type="PANTHER" id="PTHR34835">
    <property type="entry name" value="OS07G0283600 PROTEIN-RELATED"/>
    <property type="match status" value="1"/>
</dbReference>
<organism evidence="1 2">
    <name type="scientific">Lactuca sativa</name>
    <name type="common">Garden lettuce</name>
    <dbReference type="NCBI Taxonomy" id="4236"/>
    <lineage>
        <taxon>Eukaryota</taxon>
        <taxon>Viridiplantae</taxon>
        <taxon>Streptophyta</taxon>
        <taxon>Embryophyta</taxon>
        <taxon>Tracheophyta</taxon>
        <taxon>Spermatophyta</taxon>
        <taxon>Magnoliopsida</taxon>
        <taxon>eudicotyledons</taxon>
        <taxon>Gunneridae</taxon>
        <taxon>Pentapetalae</taxon>
        <taxon>asterids</taxon>
        <taxon>campanulids</taxon>
        <taxon>Asterales</taxon>
        <taxon>Asteraceae</taxon>
        <taxon>Cichorioideae</taxon>
        <taxon>Cichorieae</taxon>
        <taxon>Lactucinae</taxon>
        <taxon>Lactuca</taxon>
    </lineage>
</organism>
<accession>A0A9R1UNZ1</accession>